<dbReference type="AlphaFoldDB" id="D9PMY7"/>
<dbReference type="GO" id="GO:0030170">
    <property type="term" value="F:pyridoxal phosphate binding"/>
    <property type="evidence" value="ECO:0007669"/>
    <property type="project" value="InterPro"/>
</dbReference>
<dbReference type="Gene3D" id="3.40.640.10">
    <property type="entry name" value="Type I PLP-dependent aspartate aminotransferase-like (Major domain)"/>
    <property type="match status" value="1"/>
</dbReference>
<dbReference type="SUPFAM" id="SSF53383">
    <property type="entry name" value="PLP-dependent transferases"/>
    <property type="match status" value="1"/>
</dbReference>
<evidence type="ECO:0000256" key="2">
    <source>
        <dbReference type="ARBA" id="ARBA00009077"/>
    </source>
</evidence>
<organism evidence="4">
    <name type="scientific">sediment metagenome</name>
    <dbReference type="NCBI Taxonomy" id="749907"/>
    <lineage>
        <taxon>unclassified sequences</taxon>
        <taxon>metagenomes</taxon>
        <taxon>ecological metagenomes</taxon>
    </lineage>
</organism>
<dbReference type="InterPro" id="IPR015421">
    <property type="entry name" value="PyrdxlP-dep_Trfase_major"/>
</dbReference>
<comment type="caution">
    <text evidence="4">The sequence shown here is derived from an EMBL/GenBank/DDBJ whole genome shotgun (WGS) entry which is preliminary data.</text>
</comment>
<dbReference type="Gene3D" id="3.90.1150.10">
    <property type="entry name" value="Aspartate Aminotransferase, domain 1"/>
    <property type="match status" value="1"/>
</dbReference>
<dbReference type="FunFam" id="3.40.640.10:FF:000009">
    <property type="entry name" value="Cystathionine gamma-synthase homolog"/>
    <property type="match status" value="1"/>
</dbReference>
<dbReference type="Pfam" id="PF01053">
    <property type="entry name" value="Cys_Met_Meta_PP"/>
    <property type="match status" value="1"/>
</dbReference>
<dbReference type="InterPro" id="IPR015422">
    <property type="entry name" value="PyrdxlP-dep_Trfase_small"/>
</dbReference>
<accession>D9PMY7</accession>
<dbReference type="GO" id="GO:0019343">
    <property type="term" value="P:cysteine biosynthetic process via cystathionine"/>
    <property type="evidence" value="ECO:0007669"/>
    <property type="project" value="TreeGrafter"/>
</dbReference>
<dbReference type="GO" id="GO:0003962">
    <property type="term" value="F:cystathionine gamma-synthase activity"/>
    <property type="evidence" value="ECO:0007669"/>
    <property type="project" value="UniProtKB-EC"/>
</dbReference>
<dbReference type="PANTHER" id="PTHR11808:SF15">
    <property type="entry name" value="CYSTATHIONINE GAMMA-LYASE"/>
    <property type="match status" value="1"/>
</dbReference>
<keyword evidence="3" id="KW-0663">Pyridoxal phosphate</keyword>
<keyword evidence="4" id="KW-0808">Transferase</keyword>
<proteinExistence type="inferred from homology"/>
<gene>
    <name evidence="4" type="primary">metB</name>
    <name evidence="4" type="ORF">LDC_2916</name>
</gene>
<dbReference type="CDD" id="cd00614">
    <property type="entry name" value="CGS_like"/>
    <property type="match status" value="1"/>
</dbReference>
<sequence>MIAPVYMNSTYVQHGVGEFAGYDYSRTDNPTRRALEIQLAALEDGNHGIAFASGMAATSTVIQRLNPGDHVVCVNDVYGGTYRLFTKVAERHAGIEVTFVAMRDVDAIAAAMTDRTKLVWVETPTNPLLNVVDIAAVAKVAHERRALLAVDNTFATPYLQQPLAHGADIVAHSMTKYLGGHSDVVGGALVVNEDALADELRFLQNAVGAVPGPMDSWLVTRGLKTLHVRMDRHCENALAIAQMLEARSDVDQVLYPGLESHPDHAVVERQMRAGGGMISFRPAGGQERARELCAATSLFTLAESLGGVESLIELPGLMTH</sequence>
<dbReference type="PANTHER" id="PTHR11808">
    <property type="entry name" value="TRANS-SULFURATION ENZYME FAMILY MEMBER"/>
    <property type="match status" value="1"/>
</dbReference>
<dbReference type="EC" id="2.5.1.48" evidence="4"/>
<evidence type="ECO:0000256" key="3">
    <source>
        <dbReference type="ARBA" id="ARBA00022898"/>
    </source>
</evidence>
<reference evidence="4" key="2">
    <citation type="journal article" date="2011" name="Microb. Ecol.">
        <title>Taxonomic and Functional Metagenomic Profiling of the Microbial Community in the Anoxic Sediment of a Sub-saline Shallow Lake (Laguna de Carrizo, Central Spain).</title>
        <authorList>
            <person name="Ferrer M."/>
            <person name="Guazzaroni M.E."/>
            <person name="Richter M."/>
            <person name="Garcia-Salamanca A."/>
            <person name="Yarza P."/>
            <person name="Suarez-Suarez A."/>
            <person name="Solano J."/>
            <person name="Alcaide M."/>
            <person name="van Dillewijn P."/>
            <person name="Molina-Henares M.A."/>
            <person name="Lopez-Cortes N."/>
            <person name="Al-Ramahi Y."/>
            <person name="Guerrero C."/>
            <person name="Acosta A."/>
            <person name="de Eugenio L.I."/>
            <person name="Martinez V."/>
            <person name="Marques S."/>
            <person name="Rojo F."/>
            <person name="Santero E."/>
            <person name="Genilloud O."/>
            <person name="Perez-Perez J."/>
            <person name="Rossello-Mora R."/>
            <person name="Ramos J.L."/>
        </authorList>
    </citation>
    <scope>NUCLEOTIDE SEQUENCE</scope>
</reference>
<reference evidence="4" key="1">
    <citation type="submission" date="2010-07" db="EMBL/GenBank/DDBJ databases">
        <authorList>
            <consortium name="CONSOLIDER consortium CSD2007-00005"/>
            <person name="Guazzaroni M.-E."/>
            <person name="Richter M."/>
            <person name="Garcia-Salamanca A."/>
            <person name="Yarza P."/>
            <person name="Ferrer M."/>
        </authorList>
    </citation>
    <scope>NUCLEOTIDE SEQUENCE</scope>
</reference>
<dbReference type="InterPro" id="IPR000277">
    <property type="entry name" value="Cys/Met-Metab_PyrdxlP-dep_enz"/>
</dbReference>
<dbReference type="GO" id="GO:0019346">
    <property type="term" value="P:transsulfuration"/>
    <property type="evidence" value="ECO:0007669"/>
    <property type="project" value="InterPro"/>
</dbReference>
<name>D9PMY7_9ZZZZ</name>
<comment type="similarity">
    <text evidence="2">Belongs to the trans-sulfuration enzymes family.</text>
</comment>
<dbReference type="GO" id="GO:0005737">
    <property type="term" value="C:cytoplasm"/>
    <property type="evidence" value="ECO:0007669"/>
    <property type="project" value="TreeGrafter"/>
</dbReference>
<feature type="non-terminal residue" evidence="4">
    <location>
        <position position="320"/>
    </location>
</feature>
<dbReference type="InterPro" id="IPR015424">
    <property type="entry name" value="PyrdxlP-dep_Trfase"/>
</dbReference>
<evidence type="ECO:0000313" key="4">
    <source>
        <dbReference type="EMBL" id="EFK95079.1"/>
    </source>
</evidence>
<dbReference type="PIRSF" id="PIRSF001434">
    <property type="entry name" value="CGS"/>
    <property type="match status" value="1"/>
</dbReference>
<dbReference type="GO" id="GO:0004123">
    <property type="term" value="F:cystathionine gamma-lyase activity"/>
    <property type="evidence" value="ECO:0007669"/>
    <property type="project" value="TreeGrafter"/>
</dbReference>
<protein>
    <submittedName>
        <fullName evidence="4">Cystathionine gamma-synthase</fullName>
        <ecNumber evidence="4">2.5.1.48</ecNumber>
    </submittedName>
</protein>
<comment type="cofactor">
    <cofactor evidence="1">
        <name>pyridoxal 5'-phosphate</name>
        <dbReference type="ChEBI" id="CHEBI:597326"/>
    </cofactor>
</comment>
<evidence type="ECO:0000256" key="1">
    <source>
        <dbReference type="ARBA" id="ARBA00001933"/>
    </source>
</evidence>
<dbReference type="EMBL" id="ADZX01000897">
    <property type="protein sequence ID" value="EFK95079.1"/>
    <property type="molecule type" value="Genomic_DNA"/>
</dbReference>